<dbReference type="GO" id="GO:0033214">
    <property type="term" value="P:siderophore-iron import into cell"/>
    <property type="evidence" value="ECO:0007669"/>
    <property type="project" value="TreeGrafter"/>
</dbReference>
<feature type="transmembrane region" description="Helical" evidence="8">
    <location>
        <begin position="55"/>
        <end position="76"/>
    </location>
</feature>
<evidence type="ECO:0000256" key="2">
    <source>
        <dbReference type="ARBA" id="ARBA00007935"/>
    </source>
</evidence>
<feature type="transmembrane region" description="Helical" evidence="8">
    <location>
        <begin position="515"/>
        <end position="537"/>
    </location>
</feature>
<dbReference type="EMBL" id="DRFO01000021">
    <property type="protein sequence ID" value="HDZ56771.1"/>
    <property type="molecule type" value="Genomic_DNA"/>
</dbReference>
<keyword evidence="3" id="KW-0813">Transport</keyword>
<dbReference type="GO" id="GO:0005886">
    <property type="term" value="C:plasma membrane"/>
    <property type="evidence" value="ECO:0007669"/>
    <property type="project" value="UniProtKB-SubCell"/>
</dbReference>
<sequence>MRSGQRRYALTLLLLPALVLGHLSLGAELSPAQLWSLLSVSSSNSFAAMEFELTVLPRMVMAVLVGAATGLSGSVLQQLTQNRLVSPMTLGASSGAWLGLICATLWFPLFAVRHGEWAALGGALASVGLVLMVAGRDGIAGLPVILAGMALNLLLGALAMAILLLNNQQTRGLFVWGAGDLGQIDWQWVAWLWPKLLVGLLLVALAPRALTLMQLGSAGAQARGMTLWPVIVALFLVSIWLTSVSITAVGLIGFIGLITPNMARLFGARTSRDELVYSALLGVMLLLVTDGLALLINRWVPQLIPSGATVALIGAPVLIWLSRRQLSAEDQRALALPSGAQRMTRRSWWLVLLAAAGVLMISLCLNRGADGWTLGWPSPLIWSLRWPRVLTAATAGCGLAVAGMLLQRLLRNPLASPDILGLTAGASLAVMLALMLFGSSLFWIVAPFAALVGSLVVLGGLLVLGRRHQYSPAIMVLVGISLAALSNTLVQLGLANGSGDALALLGWLSGSTYRVTAIQATWLSGGVVVLIGLSLLFQRALTLMSIGDSVAMSRGLDVPVMRVTLLLLVSLLCALVTSLLGPVAFLGLLAPHMAAMLGARCVRVQLLLSALLGAVLMLLSDWIGRTLIFPLQIPVGLVASVVCGSYFVYLLVRQRLA</sequence>
<dbReference type="InterPro" id="IPR000522">
    <property type="entry name" value="ABC_transptr_permease_BtuC"/>
</dbReference>
<comment type="similarity">
    <text evidence="2">Belongs to the binding-protein-dependent transport system permease family. FecCD subfamily.</text>
</comment>
<proteinExistence type="inferred from homology"/>
<organism evidence="9">
    <name type="scientific">Halopseudomonas xinjiangensis</name>
    <dbReference type="NCBI Taxonomy" id="487184"/>
    <lineage>
        <taxon>Bacteria</taxon>
        <taxon>Pseudomonadati</taxon>
        <taxon>Pseudomonadota</taxon>
        <taxon>Gammaproteobacteria</taxon>
        <taxon>Pseudomonadales</taxon>
        <taxon>Pseudomonadaceae</taxon>
        <taxon>Halopseudomonas</taxon>
    </lineage>
</organism>
<keyword evidence="4" id="KW-1003">Cell membrane</keyword>
<dbReference type="NCBIfam" id="NF007866">
    <property type="entry name" value="PRK10577.1-2"/>
    <property type="match status" value="1"/>
</dbReference>
<dbReference type="InterPro" id="IPR037294">
    <property type="entry name" value="ABC_BtuC-like"/>
</dbReference>
<feature type="transmembrane region" description="Helical" evidence="8">
    <location>
        <begin position="558"/>
        <end position="577"/>
    </location>
</feature>
<evidence type="ECO:0000313" key="9">
    <source>
        <dbReference type="EMBL" id="HDZ56771.1"/>
    </source>
</evidence>
<protein>
    <submittedName>
        <fullName evidence="9">Fe(3+)-hydroxamate ABC transporter permease FhuB</fullName>
    </submittedName>
</protein>
<feature type="transmembrane region" description="Helical" evidence="8">
    <location>
        <begin position="606"/>
        <end position="623"/>
    </location>
</feature>
<feature type="transmembrane region" description="Helical" evidence="8">
    <location>
        <begin position="88"/>
        <end position="111"/>
    </location>
</feature>
<feature type="transmembrane region" description="Helical" evidence="8">
    <location>
        <begin position="419"/>
        <end position="437"/>
    </location>
</feature>
<dbReference type="GO" id="GO:0022857">
    <property type="term" value="F:transmembrane transporter activity"/>
    <property type="evidence" value="ECO:0007669"/>
    <property type="project" value="InterPro"/>
</dbReference>
<feature type="transmembrane region" description="Helical" evidence="8">
    <location>
        <begin position="142"/>
        <end position="166"/>
    </location>
</feature>
<feature type="transmembrane region" description="Helical" evidence="8">
    <location>
        <begin position="246"/>
        <end position="263"/>
    </location>
</feature>
<accession>A0A7V1BNZ6</accession>
<feature type="transmembrane region" description="Helical" evidence="8">
    <location>
        <begin position="348"/>
        <end position="369"/>
    </location>
</feature>
<evidence type="ECO:0000256" key="5">
    <source>
        <dbReference type="ARBA" id="ARBA00022692"/>
    </source>
</evidence>
<evidence type="ECO:0000256" key="6">
    <source>
        <dbReference type="ARBA" id="ARBA00022989"/>
    </source>
</evidence>
<evidence type="ECO:0000256" key="1">
    <source>
        <dbReference type="ARBA" id="ARBA00004651"/>
    </source>
</evidence>
<keyword evidence="6 8" id="KW-1133">Transmembrane helix</keyword>
<feature type="transmembrane region" description="Helical" evidence="8">
    <location>
        <begin position="275"/>
        <end position="296"/>
    </location>
</feature>
<feature type="transmembrane region" description="Helical" evidence="8">
    <location>
        <begin position="302"/>
        <end position="322"/>
    </location>
</feature>
<feature type="transmembrane region" description="Helical" evidence="8">
    <location>
        <begin position="443"/>
        <end position="464"/>
    </location>
</feature>
<dbReference type="Gene3D" id="1.10.3470.10">
    <property type="entry name" value="ABC transporter involved in vitamin B12 uptake, BtuC"/>
    <property type="match status" value="2"/>
</dbReference>
<evidence type="ECO:0000256" key="3">
    <source>
        <dbReference type="ARBA" id="ARBA00022448"/>
    </source>
</evidence>
<dbReference type="CDD" id="cd06550">
    <property type="entry name" value="TM_ABC_iron-siderophores_like"/>
    <property type="match status" value="2"/>
</dbReference>
<dbReference type="PANTHER" id="PTHR30472:SF37">
    <property type="entry name" value="FE(3+) DICITRATE TRANSPORT SYSTEM PERMEASE PROTEIN FECD-RELATED"/>
    <property type="match status" value="1"/>
</dbReference>
<feature type="transmembrane region" description="Helical" evidence="8">
    <location>
        <begin position="476"/>
        <end position="495"/>
    </location>
</feature>
<dbReference type="Proteomes" id="UP000885703">
    <property type="component" value="Unassembled WGS sequence"/>
</dbReference>
<name>A0A7V1BNZ6_9GAMM</name>
<keyword evidence="7 8" id="KW-0472">Membrane</keyword>
<feature type="transmembrane region" description="Helical" evidence="8">
    <location>
        <begin position="389"/>
        <end position="407"/>
    </location>
</feature>
<feature type="transmembrane region" description="Helical" evidence="8">
    <location>
        <begin position="629"/>
        <end position="652"/>
    </location>
</feature>
<dbReference type="PANTHER" id="PTHR30472">
    <property type="entry name" value="FERRIC ENTEROBACTIN TRANSPORT SYSTEM PERMEASE PROTEIN"/>
    <property type="match status" value="1"/>
</dbReference>
<feature type="transmembrane region" description="Helical" evidence="8">
    <location>
        <begin position="117"/>
        <end position="135"/>
    </location>
</feature>
<dbReference type="SUPFAM" id="SSF81345">
    <property type="entry name" value="ABC transporter involved in vitamin B12 uptake, BtuC"/>
    <property type="match status" value="2"/>
</dbReference>
<reference evidence="9" key="1">
    <citation type="journal article" date="2020" name="mSystems">
        <title>Genome- and Community-Level Interaction Insights into Carbon Utilization and Element Cycling Functions of Hydrothermarchaeota in Hydrothermal Sediment.</title>
        <authorList>
            <person name="Zhou Z."/>
            <person name="Liu Y."/>
            <person name="Xu W."/>
            <person name="Pan J."/>
            <person name="Luo Z.H."/>
            <person name="Li M."/>
        </authorList>
    </citation>
    <scope>NUCLEOTIDE SEQUENCE [LARGE SCALE GENOMIC DNA]</scope>
    <source>
        <strain evidence="9">HyVt-324</strain>
    </source>
</reference>
<evidence type="ECO:0000256" key="8">
    <source>
        <dbReference type="SAM" id="Phobius"/>
    </source>
</evidence>
<keyword evidence="5 8" id="KW-0812">Transmembrane</keyword>
<gene>
    <name evidence="9" type="primary">fhuB</name>
    <name evidence="9" type="ORF">ENH64_09915</name>
</gene>
<feature type="transmembrane region" description="Helical" evidence="8">
    <location>
        <begin position="186"/>
        <end position="210"/>
    </location>
</feature>
<dbReference type="Pfam" id="PF01032">
    <property type="entry name" value="FecCD"/>
    <property type="match status" value="2"/>
</dbReference>
<feature type="transmembrane region" description="Helical" evidence="8">
    <location>
        <begin position="222"/>
        <end position="240"/>
    </location>
</feature>
<dbReference type="AlphaFoldDB" id="A0A7V1BNZ6"/>
<evidence type="ECO:0000256" key="7">
    <source>
        <dbReference type="ARBA" id="ARBA00023136"/>
    </source>
</evidence>
<comment type="subcellular location">
    <subcellularLocation>
        <location evidence="1">Cell membrane</location>
        <topology evidence="1">Multi-pass membrane protein</topology>
    </subcellularLocation>
</comment>
<comment type="caution">
    <text evidence="9">The sequence shown here is derived from an EMBL/GenBank/DDBJ whole genome shotgun (WGS) entry which is preliminary data.</text>
</comment>
<evidence type="ECO:0000256" key="4">
    <source>
        <dbReference type="ARBA" id="ARBA00022475"/>
    </source>
</evidence>